<evidence type="ECO:0000313" key="2">
    <source>
        <dbReference type="Proteomes" id="UP000199729"/>
    </source>
</evidence>
<protein>
    <submittedName>
        <fullName evidence="1">Uncharacterized protein</fullName>
    </submittedName>
</protein>
<dbReference type="KEGG" id="vff:VITFI_CDS1301"/>
<organism evidence="1 2">
    <name type="scientific">Vitreoscilla filiformis</name>
    <dbReference type="NCBI Taxonomy" id="63"/>
    <lineage>
        <taxon>Bacteria</taxon>
        <taxon>Pseudomonadati</taxon>
        <taxon>Pseudomonadota</taxon>
        <taxon>Betaproteobacteria</taxon>
        <taxon>Neisseriales</taxon>
        <taxon>Neisseriaceae</taxon>
        <taxon>Vitreoscilla</taxon>
    </lineage>
</organism>
<keyword evidence="2" id="KW-1185">Reference proteome</keyword>
<sequence length="51" mass="5549">MNHVMKTVAADAQKQIASYGDPTLPLDTGLMRALKLFFSSDGVQSALRTPR</sequence>
<proteinExistence type="predicted"/>
<evidence type="ECO:0000313" key="1">
    <source>
        <dbReference type="EMBL" id="ASM77079.1"/>
    </source>
</evidence>
<gene>
    <name evidence="1" type="ORF">VITFI_CDS1301</name>
</gene>
<reference evidence="1 2" key="1">
    <citation type="submission" date="2017-07" db="EMBL/GenBank/DDBJ databases">
        <title>Complete Genome Sequence of the cosmetic ferment Vitreoscilla filiformis (ATCC15551).</title>
        <authorList>
            <person name="Contreras S."/>
            <person name="Sagory-Zalkind P."/>
            <person name="Blanquart H."/>
            <person name="Iltis A."/>
            <person name="Morand S.C."/>
        </authorList>
    </citation>
    <scope>NUCLEOTIDE SEQUENCE [LARGE SCALE GENOMIC DNA]</scope>
    <source>
        <strain evidence="1 2">ATCC 15551</strain>
    </source>
</reference>
<dbReference type="Proteomes" id="UP000199729">
    <property type="component" value="Chromosome"/>
</dbReference>
<dbReference type="EMBL" id="CP022423">
    <property type="protein sequence ID" value="ASM77079.1"/>
    <property type="molecule type" value="Genomic_DNA"/>
</dbReference>
<accession>A0A221KDN8</accession>
<dbReference type="AlphaFoldDB" id="A0A221KDN8"/>
<name>A0A221KDN8_VITFI</name>